<accession>A0A553K559</accession>
<comment type="similarity">
    <text evidence="1">Belongs to the sigma-70 factor family. ECF subfamily.</text>
</comment>
<feature type="region of interest" description="Disordered" evidence="5">
    <location>
        <begin position="1"/>
        <end position="33"/>
    </location>
</feature>
<proteinExistence type="inferred from homology"/>
<dbReference type="Pfam" id="PF08281">
    <property type="entry name" value="Sigma70_r4_2"/>
    <property type="match status" value="1"/>
</dbReference>
<dbReference type="InterPro" id="IPR013249">
    <property type="entry name" value="RNA_pol_sigma70_r4_t2"/>
</dbReference>
<dbReference type="GO" id="GO:0006352">
    <property type="term" value="P:DNA-templated transcription initiation"/>
    <property type="evidence" value="ECO:0007669"/>
    <property type="project" value="InterPro"/>
</dbReference>
<evidence type="ECO:0000256" key="4">
    <source>
        <dbReference type="ARBA" id="ARBA00023163"/>
    </source>
</evidence>
<dbReference type="SUPFAM" id="SSF88659">
    <property type="entry name" value="Sigma3 and sigma4 domains of RNA polymerase sigma factors"/>
    <property type="match status" value="1"/>
</dbReference>
<feature type="region of interest" description="Disordered" evidence="5">
    <location>
        <begin position="106"/>
        <end position="134"/>
    </location>
</feature>
<dbReference type="AlphaFoldDB" id="A0A553K559"/>
<dbReference type="Proteomes" id="UP000317638">
    <property type="component" value="Unassembled WGS sequence"/>
</dbReference>
<protein>
    <submittedName>
        <fullName evidence="7">Sigma-70 family RNA polymerase sigma factor</fullName>
    </submittedName>
</protein>
<evidence type="ECO:0000313" key="8">
    <source>
        <dbReference type="Proteomes" id="UP000317638"/>
    </source>
</evidence>
<evidence type="ECO:0000256" key="5">
    <source>
        <dbReference type="SAM" id="MobiDB-lite"/>
    </source>
</evidence>
<dbReference type="InterPro" id="IPR013324">
    <property type="entry name" value="RNA_pol_sigma_r3/r4-like"/>
</dbReference>
<comment type="caution">
    <text evidence="7">The sequence shown here is derived from an EMBL/GenBank/DDBJ whole genome shotgun (WGS) entry which is preliminary data.</text>
</comment>
<dbReference type="InterPro" id="IPR014284">
    <property type="entry name" value="RNA_pol_sigma-70_dom"/>
</dbReference>
<name>A0A553K559_9ACTN</name>
<dbReference type="GO" id="GO:0016987">
    <property type="term" value="F:sigma factor activity"/>
    <property type="evidence" value="ECO:0007669"/>
    <property type="project" value="UniProtKB-KW"/>
</dbReference>
<dbReference type="Gene3D" id="1.10.10.10">
    <property type="entry name" value="Winged helix-like DNA-binding domain superfamily/Winged helix DNA-binding domain"/>
    <property type="match status" value="1"/>
</dbReference>
<keyword evidence="2" id="KW-0805">Transcription regulation</keyword>
<keyword evidence="3" id="KW-0731">Sigma factor</keyword>
<keyword evidence="8" id="KW-1185">Reference proteome</keyword>
<dbReference type="OrthoDB" id="4184921at2"/>
<evidence type="ECO:0000256" key="1">
    <source>
        <dbReference type="ARBA" id="ARBA00010641"/>
    </source>
</evidence>
<dbReference type="CDD" id="cd06171">
    <property type="entry name" value="Sigma70_r4"/>
    <property type="match status" value="1"/>
</dbReference>
<keyword evidence="4" id="KW-0804">Transcription</keyword>
<dbReference type="GO" id="GO:0003677">
    <property type="term" value="F:DNA binding"/>
    <property type="evidence" value="ECO:0007669"/>
    <property type="project" value="InterPro"/>
</dbReference>
<evidence type="ECO:0000313" key="7">
    <source>
        <dbReference type="EMBL" id="TRY19843.1"/>
    </source>
</evidence>
<dbReference type="EMBL" id="VKKG01000001">
    <property type="protein sequence ID" value="TRY19843.1"/>
    <property type="molecule type" value="Genomic_DNA"/>
</dbReference>
<evidence type="ECO:0000256" key="3">
    <source>
        <dbReference type="ARBA" id="ARBA00023082"/>
    </source>
</evidence>
<evidence type="ECO:0000259" key="6">
    <source>
        <dbReference type="Pfam" id="PF08281"/>
    </source>
</evidence>
<dbReference type="InterPro" id="IPR036388">
    <property type="entry name" value="WH-like_DNA-bd_sf"/>
</dbReference>
<sequence length="134" mass="14483">MGPQPGTIQEPGPPLAGGALRRAPPYCTSTGRRAAAPGCRTLLALHRPDTADDHSRVEVDSVLDHLSPDDAEILRLTIWEELTPSEIAEVLDISPGAARNRLMRARAKAQRIHELSSSDDEPEPASGWQPEPLI</sequence>
<reference evidence="7 8" key="1">
    <citation type="submission" date="2019-07" db="EMBL/GenBank/DDBJ databases">
        <authorList>
            <person name="Zhou L.-Y."/>
        </authorList>
    </citation>
    <scope>NUCLEOTIDE SEQUENCE [LARGE SCALE GENOMIC DNA]</scope>
    <source>
        <strain evidence="7 8">YIM 101269</strain>
    </source>
</reference>
<dbReference type="NCBIfam" id="TIGR02937">
    <property type="entry name" value="sigma70-ECF"/>
    <property type="match status" value="1"/>
</dbReference>
<feature type="domain" description="RNA polymerase sigma factor 70 region 4 type 2" evidence="6">
    <location>
        <begin position="57"/>
        <end position="108"/>
    </location>
</feature>
<gene>
    <name evidence="7" type="ORF">FOJ82_02890</name>
</gene>
<evidence type="ECO:0000256" key="2">
    <source>
        <dbReference type="ARBA" id="ARBA00023015"/>
    </source>
</evidence>
<organism evidence="7 8">
    <name type="scientific">Tessaracoccus rhinocerotis</name>
    <dbReference type="NCBI Taxonomy" id="1689449"/>
    <lineage>
        <taxon>Bacteria</taxon>
        <taxon>Bacillati</taxon>
        <taxon>Actinomycetota</taxon>
        <taxon>Actinomycetes</taxon>
        <taxon>Propionibacteriales</taxon>
        <taxon>Propionibacteriaceae</taxon>
        <taxon>Tessaracoccus</taxon>
    </lineage>
</organism>